<dbReference type="CDD" id="cd14279">
    <property type="entry name" value="CUE"/>
    <property type="match status" value="1"/>
</dbReference>
<dbReference type="OrthoDB" id="3045089at2759"/>
<dbReference type="InParanoid" id="A0A7R8YUX8"/>
<proteinExistence type="predicted"/>
<dbReference type="InterPro" id="IPR009060">
    <property type="entry name" value="UBA-like_sf"/>
</dbReference>
<accession>A0A7R8YUX8</accession>
<sequence length="528" mass="58694">MSECHGDYQKLPPGWDCKVDKTTGKCYYINYFTKAMQLEDPRKRYKQLQNDKCSSESIAMQPLHGSPYHVYPASNYPAVKAFQGPNPSLHNVSASPLLSTKSQVQMEMSSILRPSSPQTPRINNLPRRQTIQETSFSNNIDTDAVVAKINNMFPTASENHIRLLLKKYYNREAVVISALQVEKHPVTMPGPFATPPAQRHLFHSNSSVFQMTPPSRRFDPMLSRTASPAPGRLGSIVSGLYGSPRYSPKPHSSPKMKLRYLKNVFPKADETLLLDILANSDNNVQKASEKLVSMGYTKRDMLAAPKLSSRMEEAKRTAESSDEKIIPLHPKVLTAEEKESIKQTLQTQYKSIAERIILMALESVNYSEDRASQILQIVLQEDESKEKKKKPKEGETSKLEGVVKEEPETISERSTPKTTSDEDSPTKKEFQSILKRIAAKGPNSELCNGPNEDLLLADYVTWSGANPDISLGRKGIAQGADATLLSDRNTTLALGHNNELCKGPQVGLAKGSIYSQINCALNTNVKCN</sequence>
<name>A0A7R8YUX8_HERIL</name>
<dbReference type="FunCoup" id="A0A7R8YUX8">
    <property type="interactions" value="137"/>
</dbReference>
<reference evidence="4 5" key="1">
    <citation type="submission" date="2020-11" db="EMBL/GenBank/DDBJ databases">
        <authorList>
            <person name="Wallbank WR R."/>
            <person name="Pardo Diaz C."/>
            <person name="Kozak K."/>
            <person name="Martin S."/>
            <person name="Jiggins C."/>
            <person name="Moest M."/>
            <person name="Warren A I."/>
            <person name="Generalovic N T."/>
            <person name="Byers J.R.P. K."/>
            <person name="Montejo-Kovacevich G."/>
            <person name="Yen C E."/>
        </authorList>
    </citation>
    <scope>NUCLEOTIDE SEQUENCE [LARGE SCALE GENOMIC DNA]</scope>
</reference>
<organism evidence="4 5">
    <name type="scientific">Hermetia illucens</name>
    <name type="common">Black soldier fly</name>
    <dbReference type="NCBI Taxonomy" id="343691"/>
    <lineage>
        <taxon>Eukaryota</taxon>
        <taxon>Metazoa</taxon>
        <taxon>Ecdysozoa</taxon>
        <taxon>Arthropoda</taxon>
        <taxon>Hexapoda</taxon>
        <taxon>Insecta</taxon>
        <taxon>Pterygota</taxon>
        <taxon>Neoptera</taxon>
        <taxon>Endopterygota</taxon>
        <taxon>Diptera</taxon>
        <taxon>Brachycera</taxon>
        <taxon>Stratiomyomorpha</taxon>
        <taxon>Stratiomyidae</taxon>
        <taxon>Hermetiinae</taxon>
        <taxon>Hermetia</taxon>
    </lineage>
</organism>
<evidence type="ECO:0000259" key="2">
    <source>
        <dbReference type="PROSITE" id="PS50020"/>
    </source>
</evidence>
<dbReference type="InterPro" id="IPR003892">
    <property type="entry name" value="CUE"/>
</dbReference>
<gene>
    <name evidence="4" type="ORF">HERILL_LOCUS6207</name>
</gene>
<feature type="compositionally biased region" description="Basic and acidic residues" evidence="1">
    <location>
        <begin position="383"/>
        <end position="415"/>
    </location>
</feature>
<dbReference type="Gene3D" id="2.20.70.10">
    <property type="match status" value="1"/>
</dbReference>
<dbReference type="GO" id="GO:0043130">
    <property type="term" value="F:ubiquitin binding"/>
    <property type="evidence" value="ECO:0007669"/>
    <property type="project" value="InterPro"/>
</dbReference>
<dbReference type="SUPFAM" id="SSF46934">
    <property type="entry name" value="UBA-like"/>
    <property type="match status" value="1"/>
</dbReference>
<dbReference type="CDD" id="cd00201">
    <property type="entry name" value="WW"/>
    <property type="match status" value="1"/>
</dbReference>
<dbReference type="PROSITE" id="PS51140">
    <property type="entry name" value="CUE"/>
    <property type="match status" value="2"/>
</dbReference>
<feature type="region of interest" description="Disordered" evidence="1">
    <location>
        <begin position="383"/>
        <end position="429"/>
    </location>
</feature>
<dbReference type="SUPFAM" id="SSF51045">
    <property type="entry name" value="WW domain"/>
    <property type="match status" value="1"/>
</dbReference>
<dbReference type="PROSITE" id="PS50020">
    <property type="entry name" value="WW_DOMAIN_2"/>
    <property type="match status" value="1"/>
</dbReference>
<feature type="domain" description="CUE" evidence="3">
    <location>
        <begin position="141"/>
        <end position="184"/>
    </location>
</feature>
<dbReference type="Proteomes" id="UP000594454">
    <property type="component" value="Chromosome 2"/>
</dbReference>
<evidence type="ECO:0000313" key="4">
    <source>
        <dbReference type="EMBL" id="CAD7083234.1"/>
    </source>
</evidence>
<evidence type="ECO:0000256" key="1">
    <source>
        <dbReference type="SAM" id="MobiDB-lite"/>
    </source>
</evidence>
<dbReference type="AlphaFoldDB" id="A0A7R8YUX8"/>
<dbReference type="InterPro" id="IPR001202">
    <property type="entry name" value="WW_dom"/>
</dbReference>
<dbReference type="InterPro" id="IPR036020">
    <property type="entry name" value="WW_dom_sf"/>
</dbReference>
<evidence type="ECO:0008006" key="6">
    <source>
        <dbReference type="Google" id="ProtNLM"/>
    </source>
</evidence>
<evidence type="ECO:0000313" key="5">
    <source>
        <dbReference type="Proteomes" id="UP000594454"/>
    </source>
</evidence>
<dbReference type="OMA" id="NAMFPTV"/>
<feature type="domain" description="CUE" evidence="3">
    <location>
        <begin position="253"/>
        <end position="296"/>
    </location>
</feature>
<protein>
    <recommendedName>
        <fullName evidence="6">WW domain-containing protein</fullName>
    </recommendedName>
</protein>
<feature type="domain" description="WW" evidence="2">
    <location>
        <begin position="9"/>
        <end position="43"/>
    </location>
</feature>
<keyword evidence="5" id="KW-1185">Reference proteome</keyword>
<dbReference type="EMBL" id="LR899010">
    <property type="protein sequence ID" value="CAD7083234.1"/>
    <property type="molecule type" value="Genomic_DNA"/>
</dbReference>
<evidence type="ECO:0000259" key="3">
    <source>
        <dbReference type="PROSITE" id="PS51140"/>
    </source>
</evidence>